<dbReference type="Gene3D" id="3.90.470.20">
    <property type="entry name" value="4'-phosphopantetheinyl transferase domain"/>
    <property type="match status" value="2"/>
</dbReference>
<protein>
    <submittedName>
        <fullName evidence="5">Uncharacterized protein</fullName>
    </submittedName>
</protein>
<feature type="domain" description="4'-phosphopantetheinyl transferase" evidence="3">
    <location>
        <begin position="105"/>
        <end position="184"/>
    </location>
</feature>
<dbReference type="RefSeq" id="WP_108631932.1">
    <property type="nucleotide sequence ID" value="NZ_QCXX01000001.1"/>
</dbReference>
<evidence type="ECO:0000256" key="2">
    <source>
        <dbReference type="ARBA" id="ARBA00022679"/>
    </source>
</evidence>
<dbReference type="InterPro" id="IPR037143">
    <property type="entry name" value="4-PPantetheinyl_Trfase_dom_sf"/>
</dbReference>
<evidence type="ECO:0000259" key="4">
    <source>
        <dbReference type="Pfam" id="PF22624"/>
    </source>
</evidence>
<dbReference type="InterPro" id="IPR050559">
    <property type="entry name" value="P-Pant_transferase_sf"/>
</dbReference>
<organism evidence="5 6">
    <name type="scientific">Sphingobacterium athyrii</name>
    <dbReference type="NCBI Taxonomy" id="2152717"/>
    <lineage>
        <taxon>Bacteria</taxon>
        <taxon>Pseudomonadati</taxon>
        <taxon>Bacteroidota</taxon>
        <taxon>Sphingobacteriia</taxon>
        <taxon>Sphingobacteriales</taxon>
        <taxon>Sphingobacteriaceae</taxon>
        <taxon>Sphingobacterium</taxon>
    </lineage>
</organism>
<evidence type="ECO:0000259" key="3">
    <source>
        <dbReference type="Pfam" id="PF01648"/>
    </source>
</evidence>
<feature type="domain" description="4'-phosphopantetheinyl transferase N-terminal" evidence="4">
    <location>
        <begin position="20"/>
        <end position="98"/>
    </location>
</feature>
<dbReference type="OrthoDB" id="9808281at2"/>
<dbReference type="GO" id="GO:0000287">
    <property type="term" value="F:magnesium ion binding"/>
    <property type="evidence" value="ECO:0007669"/>
    <property type="project" value="InterPro"/>
</dbReference>
<comment type="caution">
    <text evidence="5">The sequence shown here is derived from an EMBL/GenBank/DDBJ whole genome shotgun (WGS) entry which is preliminary data.</text>
</comment>
<proteinExistence type="inferred from homology"/>
<dbReference type="Pfam" id="PF22624">
    <property type="entry name" value="AASDHPPT_N"/>
    <property type="match status" value="1"/>
</dbReference>
<dbReference type="Pfam" id="PF01648">
    <property type="entry name" value="ACPS"/>
    <property type="match status" value="1"/>
</dbReference>
<dbReference type="Proteomes" id="UP000250831">
    <property type="component" value="Unassembled WGS sequence"/>
</dbReference>
<dbReference type="SUPFAM" id="SSF56214">
    <property type="entry name" value="4'-phosphopantetheinyl transferase"/>
    <property type="match status" value="2"/>
</dbReference>
<dbReference type="PANTHER" id="PTHR12215">
    <property type="entry name" value="PHOSPHOPANTETHEINE TRANSFERASE"/>
    <property type="match status" value="1"/>
</dbReference>
<dbReference type="EMBL" id="QCXX01000001">
    <property type="protein sequence ID" value="PUV25611.1"/>
    <property type="molecule type" value="Genomic_DNA"/>
</dbReference>
<keyword evidence="2" id="KW-0808">Transferase</keyword>
<comment type="similarity">
    <text evidence="1">Belongs to the P-Pant transferase superfamily. Gsp/Sfp/HetI/AcpT family.</text>
</comment>
<dbReference type="GO" id="GO:0005829">
    <property type="term" value="C:cytosol"/>
    <property type="evidence" value="ECO:0007669"/>
    <property type="project" value="TreeGrafter"/>
</dbReference>
<accession>A0A363NY67</accession>
<dbReference type="PANTHER" id="PTHR12215:SF10">
    <property type="entry name" value="L-AMINOADIPATE-SEMIALDEHYDE DEHYDROGENASE-PHOSPHOPANTETHEINYL TRANSFERASE"/>
    <property type="match status" value="1"/>
</dbReference>
<keyword evidence="6" id="KW-1185">Reference proteome</keyword>
<evidence type="ECO:0000313" key="6">
    <source>
        <dbReference type="Proteomes" id="UP000250831"/>
    </source>
</evidence>
<dbReference type="AlphaFoldDB" id="A0A363NY67"/>
<dbReference type="GO" id="GO:0019878">
    <property type="term" value="P:lysine biosynthetic process via aminoadipic acid"/>
    <property type="evidence" value="ECO:0007669"/>
    <property type="project" value="TreeGrafter"/>
</dbReference>
<dbReference type="InterPro" id="IPR055066">
    <property type="entry name" value="AASDHPPT_N"/>
</dbReference>
<dbReference type="GO" id="GO:0008897">
    <property type="term" value="F:holo-[acyl-carrier-protein] synthase activity"/>
    <property type="evidence" value="ECO:0007669"/>
    <property type="project" value="InterPro"/>
</dbReference>
<dbReference type="InterPro" id="IPR008278">
    <property type="entry name" value="4-PPantetheinyl_Trfase_dom"/>
</dbReference>
<name>A0A363NY67_9SPHI</name>
<sequence>MSVKIFYTQFNAENKTAILTQWLSFLPIKFRDIISRYKLEEDKTRKLLGRLLLIEGMRDFGIPNISLDEVKYNPFGKPYLYDHIDFNISHSGNYIFCAIAEGSKVGIDIEELKPINFSEVHQIMNATEWLYIRAAIDPLREFYRMWTLKEAALKAEGTGFLTDPDKVCVKKDIVHIGNNNWFCHELFFDTDYSGHLVTSETQHDYKMIKLDFI</sequence>
<evidence type="ECO:0000256" key="1">
    <source>
        <dbReference type="ARBA" id="ARBA00010990"/>
    </source>
</evidence>
<evidence type="ECO:0000313" key="5">
    <source>
        <dbReference type="EMBL" id="PUV25611.1"/>
    </source>
</evidence>
<gene>
    <name evidence="5" type="ORF">DCO56_01095</name>
</gene>
<reference evidence="5 6" key="1">
    <citation type="submission" date="2018-04" db="EMBL/GenBank/DDBJ databases">
        <title>Sphingobacterium sp. M46 Genome.</title>
        <authorList>
            <person name="Cheng J."/>
            <person name="Li Y."/>
        </authorList>
    </citation>
    <scope>NUCLEOTIDE SEQUENCE [LARGE SCALE GENOMIC DNA]</scope>
    <source>
        <strain evidence="5 6">M46</strain>
    </source>
</reference>